<dbReference type="AlphaFoldDB" id="A0AAN1UBU7"/>
<name>A0AAN1UBU7_VIBVL</name>
<gene>
    <name evidence="1" type="ORF">FORC53_1371</name>
</gene>
<protein>
    <submittedName>
        <fullName evidence="1">Uncharacterized protein</fullName>
    </submittedName>
</protein>
<dbReference type="Proteomes" id="UP000263418">
    <property type="component" value="Chromosome 1"/>
</dbReference>
<reference evidence="1 2" key="1">
    <citation type="submission" date="2017-01" db="EMBL/GenBank/DDBJ databases">
        <title>Complete Genome Sequence of Vibrio vulnificus FORC_053.</title>
        <authorList>
            <consortium name="Food-borne Pathogen Omics Research Center"/>
            <person name="Chung H.Y."/>
            <person name="Na E.J."/>
            <person name="Song J.S."/>
            <person name="Kim H."/>
            <person name="Lee J.-H."/>
            <person name="Ryu S."/>
            <person name="Choi S.H."/>
        </authorList>
    </citation>
    <scope>NUCLEOTIDE SEQUENCE [LARGE SCALE GENOMIC DNA]</scope>
    <source>
        <strain evidence="1 2">FORC_053</strain>
    </source>
</reference>
<dbReference type="RefSeq" id="WP_101957066.1">
    <property type="nucleotide sequence ID" value="NZ_JAPFIK010000036.1"/>
</dbReference>
<dbReference type="EMBL" id="CP019290">
    <property type="protein sequence ID" value="AXX59710.1"/>
    <property type="molecule type" value="Genomic_DNA"/>
</dbReference>
<sequence>MIDVRLKQFWLDELKASAHFLEGLYRSQEWHERLEYEVEKSIFVGFYAIRKLQENGHLDQGVSSLNWTLTAYPSSEEAKSEKWIRNYNHSKGFDKQFSLKKICHQFVHSVHFSPFVPDGNFCVGFYFVSDYDSKKELYYIQLVNVLSVFLSVASGKNVKLKVEHSENSLSVNLANT</sequence>
<organism evidence="1 2">
    <name type="scientific">Vibrio vulnificus</name>
    <dbReference type="NCBI Taxonomy" id="672"/>
    <lineage>
        <taxon>Bacteria</taxon>
        <taxon>Pseudomonadati</taxon>
        <taxon>Pseudomonadota</taxon>
        <taxon>Gammaproteobacteria</taxon>
        <taxon>Vibrionales</taxon>
        <taxon>Vibrionaceae</taxon>
        <taxon>Vibrio</taxon>
    </lineage>
</organism>
<evidence type="ECO:0000313" key="1">
    <source>
        <dbReference type="EMBL" id="AXX59710.1"/>
    </source>
</evidence>
<evidence type="ECO:0000313" key="2">
    <source>
        <dbReference type="Proteomes" id="UP000263418"/>
    </source>
</evidence>
<proteinExistence type="predicted"/>
<accession>A0AAN1UBU7</accession>